<dbReference type="Gene3D" id="1.20.1300.10">
    <property type="entry name" value="Fumarate reductase/succinate dehydrogenase, transmembrane subunit"/>
    <property type="match status" value="1"/>
</dbReference>
<evidence type="ECO:0000256" key="1">
    <source>
        <dbReference type="SAM" id="MobiDB-lite"/>
    </source>
</evidence>
<organism evidence="3 4">
    <name type="scientific">Streptosporangium lutulentum</name>
    <dbReference type="NCBI Taxonomy" id="1461250"/>
    <lineage>
        <taxon>Bacteria</taxon>
        <taxon>Bacillati</taxon>
        <taxon>Actinomycetota</taxon>
        <taxon>Actinomycetes</taxon>
        <taxon>Streptosporangiales</taxon>
        <taxon>Streptosporangiaceae</taxon>
        <taxon>Streptosporangium</taxon>
    </lineage>
</organism>
<feature type="transmembrane region" description="Helical" evidence="2">
    <location>
        <begin position="187"/>
        <end position="208"/>
    </location>
</feature>
<feature type="transmembrane region" description="Helical" evidence="2">
    <location>
        <begin position="42"/>
        <end position="60"/>
    </location>
</feature>
<keyword evidence="2" id="KW-1133">Transmembrane helix</keyword>
<dbReference type="RefSeq" id="WP_307566672.1">
    <property type="nucleotide sequence ID" value="NZ_JAUSQU010000001.1"/>
</dbReference>
<dbReference type="NCBIfam" id="TIGR02046">
    <property type="entry name" value="sdhC_b558_fam"/>
    <property type="match status" value="1"/>
</dbReference>
<evidence type="ECO:0000313" key="4">
    <source>
        <dbReference type="Proteomes" id="UP001225356"/>
    </source>
</evidence>
<feature type="transmembrane region" description="Helical" evidence="2">
    <location>
        <begin position="136"/>
        <end position="158"/>
    </location>
</feature>
<dbReference type="Pfam" id="PF01312">
    <property type="entry name" value="Bac_export_2"/>
    <property type="match status" value="1"/>
</dbReference>
<keyword evidence="2" id="KW-0812">Transmembrane</keyword>
<sequence length="254" mass="27274">MTATIERGSATAPVNPRGNTPAKTTAPRKSGRFLASTNGKKAVMAVTGAILVLFLIGHMAGNLKSFFGAETFNAYAEFLRTMGEPILPRRVLLTVVEVVLTVAIVLHMWSAISLARRASKARPVKYAAKRKSRASGYAVHTMRYGGVVIVLFVIWHLLDLTFGTVNPAGWDGTPYERLVQGFAPSRWPVTLFYALAVIMVGLHLRHGLWSAFQTLGLAGGRSYRALKGTAAAISVVMVLGFLAVPVAILAGVIK</sequence>
<accession>A0ABT9QQJ9</accession>
<feature type="transmembrane region" description="Helical" evidence="2">
    <location>
        <begin position="229"/>
        <end position="253"/>
    </location>
</feature>
<feature type="region of interest" description="Disordered" evidence="1">
    <location>
        <begin position="1"/>
        <end position="30"/>
    </location>
</feature>
<dbReference type="Proteomes" id="UP001225356">
    <property type="component" value="Unassembled WGS sequence"/>
</dbReference>
<dbReference type="CDD" id="cd03498">
    <property type="entry name" value="SQR_TypeB_2_TM"/>
    <property type="match status" value="1"/>
</dbReference>
<protein>
    <submittedName>
        <fullName evidence="3">Succinate dehydrogenase / fumarate reductase cytochrome b subunit</fullName>
    </submittedName>
</protein>
<evidence type="ECO:0000313" key="3">
    <source>
        <dbReference type="EMBL" id="MDP9849040.1"/>
    </source>
</evidence>
<dbReference type="EMBL" id="JAUSQU010000001">
    <property type="protein sequence ID" value="MDP9849040.1"/>
    <property type="molecule type" value="Genomic_DNA"/>
</dbReference>
<keyword evidence="2" id="KW-0472">Membrane</keyword>
<name>A0ABT9QQJ9_9ACTN</name>
<comment type="caution">
    <text evidence="3">The sequence shown here is derived from an EMBL/GenBank/DDBJ whole genome shotgun (WGS) entry which is preliminary data.</text>
</comment>
<gene>
    <name evidence="3" type="ORF">J2853_008251</name>
</gene>
<evidence type="ECO:0000256" key="2">
    <source>
        <dbReference type="SAM" id="Phobius"/>
    </source>
</evidence>
<dbReference type="SUPFAM" id="SSF81343">
    <property type="entry name" value="Fumarate reductase respiratory complex transmembrane subunits"/>
    <property type="match status" value="1"/>
</dbReference>
<reference evidence="3 4" key="1">
    <citation type="submission" date="2023-07" db="EMBL/GenBank/DDBJ databases">
        <title>Sequencing the genomes of 1000 actinobacteria strains.</title>
        <authorList>
            <person name="Klenk H.-P."/>
        </authorList>
    </citation>
    <scope>NUCLEOTIDE SEQUENCE [LARGE SCALE GENOMIC DNA]</scope>
    <source>
        <strain evidence="3 4">DSM 46740</strain>
    </source>
</reference>
<dbReference type="InterPro" id="IPR006135">
    <property type="entry name" value="T3SS_substrate_exporter"/>
</dbReference>
<feature type="transmembrane region" description="Helical" evidence="2">
    <location>
        <begin position="91"/>
        <end position="115"/>
    </location>
</feature>
<proteinExistence type="predicted"/>
<dbReference type="InterPro" id="IPR011138">
    <property type="entry name" value="Cytochrome_b-558"/>
</dbReference>
<dbReference type="InterPro" id="IPR034804">
    <property type="entry name" value="SQR/QFR_C/D"/>
</dbReference>
<keyword evidence="4" id="KW-1185">Reference proteome</keyword>